<name>A0A183DWC1_9BILA</name>
<feature type="region of interest" description="Disordered" evidence="1">
    <location>
        <begin position="1"/>
        <end position="314"/>
    </location>
</feature>
<evidence type="ECO:0000256" key="1">
    <source>
        <dbReference type="SAM" id="MobiDB-lite"/>
    </source>
</evidence>
<evidence type="ECO:0000313" key="2">
    <source>
        <dbReference type="EMBL" id="VDN21479.1"/>
    </source>
</evidence>
<dbReference type="Proteomes" id="UP000271098">
    <property type="component" value="Unassembled WGS sequence"/>
</dbReference>
<sequence length="440" mass="49204">MRKQQQGQKNEIVSPKKQTKKKVLVKHEAASDVLLGQRPKRQIKAPKRFVFDDEEEEEETTSAKGRSHSPTKPAVTSTHSRELGISMEPKRRGRRKKSEKQDMPAVPAEAPVMEAIVLIDDDDYSFDARRGSRSRRHDSSPSKKKGTDQELDHQDKNTIDGDSTTSAAQEEQTVEKSSGTSENDNTSNESVNPARKSEQTDQKSVNNDEDKQVTDEENSSTPTQYDEQPVEQLAFALEFDQVTDKEINSAAAQDQQVGEQPAIDSEFDQQKKKLRSVSRQSAESSKNQNDALLASGSASTSRDSSSTFPGMDPSSLQAIISMNQQSRSGDCGPWRQVAYRRETSLSGPPVLDKVKTQYDHVLWISEKEYVEKSLAEWMHVPMDGGALDCKIRLILQAIVQLEDILNSPITTWDDYFNMKKYLQTLIDVIVAEANALRGQG</sequence>
<feature type="compositionally biased region" description="Polar residues" evidence="1">
    <location>
        <begin position="62"/>
        <end position="78"/>
    </location>
</feature>
<evidence type="ECO:0000313" key="3">
    <source>
        <dbReference type="Proteomes" id="UP000271098"/>
    </source>
</evidence>
<feature type="compositionally biased region" description="Polar residues" evidence="1">
    <location>
        <begin position="277"/>
        <end position="290"/>
    </location>
</feature>
<dbReference type="WBParaSite" id="GPUH_0001302601-mRNA-1">
    <property type="protein sequence ID" value="GPUH_0001302601-mRNA-1"/>
    <property type="gene ID" value="GPUH_0001302601"/>
</dbReference>
<feature type="compositionally biased region" description="Polar residues" evidence="1">
    <location>
        <begin position="160"/>
        <end position="191"/>
    </location>
</feature>
<dbReference type="EMBL" id="UYRT01079835">
    <property type="protein sequence ID" value="VDN21479.1"/>
    <property type="molecule type" value="Genomic_DNA"/>
</dbReference>
<accession>A0A183DWC1</accession>
<feature type="compositionally biased region" description="Low complexity" evidence="1">
    <location>
        <begin position="295"/>
        <end position="306"/>
    </location>
</feature>
<reference evidence="4" key="1">
    <citation type="submission" date="2016-06" db="UniProtKB">
        <authorList>
            <consortium name="WormBaseParasite"/>
        </authorList>
    </citation>
    <scope>IDENTIFICATION</scope>
</reference>
<proteinExistence type="predicted"/>
<feature type="compositionally biased region" description="Basic and acidic residues" evidence="1">
    <location>
        <begin position="195"/>
        <end position="214"/>
    </location>
</feature>
<dbReference type="OrthoDB" id="5838789at2759"/>
<organism evidence="4">
    <name type="scientific">Gongylonema pulchrum</name>
    <dbReference type="NCBI Taxonomy" id="637853"/>
    <lineage>
        <taxon>Eukaryota</taxon>
        <taxon>Metazoa</taxon>
        <taxon>Ecdysozoa</taxon>
        <taxon>Nematoda</taxon>
        <taxon>Chromadorea</taxon>
        <taxon>Rhabditida</taxon>
        <taxon>Spirurina</taxon>
        <taxon>Spiruromorpha</taxon>
        <taxon>Spiruroidea</taxon>
        <taxon>Gongylonematidae</taxon>
        <taxon>Gongylonema</taxon>
    </lineage>
</organism>
<feature type="compositionally biased region" description="Low complexity" evidence="1">
    <location>
        <begin position="103"/>
        <end position="115"/>
    </location>
</feature>
<feature type="compositionally biased region" description="Polar residues" evidence="1">
    <location>
        <begin position="1"/>
        <end position="11"/>
    </location>
</feature>
<evidence type="ECO:0000313" key="4">
    <source>
        <dbReference type="WBParaSite" id="GPUH_0001302601-mRNA-1"/>
    </source>
</evidence>
<reference evidence="2 3" key="2">
    <citation type="submission" date="2018-11" db="EMBL/GenBank/DDBJ databases">
        <authorList>
            <consortium name="Pathogen Informatics"/>
        </authorList>
    </citation>
    <scope>NUCLEOTIDE SEQUENCE [LARGE SCALE GENOMIC DNA]</scope>
</reference>
<feature type="compositionally biased region" description="Basic residues" evidence="1">
    <location>
        <begin position="38"/>
        <end position="47"/>
    </location>
</feature>
<dbReference type="AlphaFoldDB" id="A0A183DWC1"/>
<gene>
    <name evidence="2" type="ORF">GPUH_LOCUS13012</name>
</gene>
<feature type="compositionally biased region" description="Basic and acidic residues" evidence="1">
    <location>
        <begin position="137"/>
        <end position="159"/>
    </location>
</feature>
<keyword evidence="3" id="KW-1185">Reference proteome</keyword>
<protein>
    <submittedName>
        <fullName evidence="4">Midasin</fullName>
    </submittedName>
</protein>